<sequence length="79" mass="8204">MAVIIGQRIADSLGAKVEIVELSWSGAIAAIQTGQVDLSLGLMAPRSVPLQSSSFIRRFINTASYSSGATICLPIAGLI</sequence>
<name>A0A7X6JBA7_9HYPH</name>
<dbReference type="Gene3D" id="3.40.190.10">
    <property type="entry name" value="Periplasmic binding protein-like II"/>
    <property type="match status" value="1"/>
</dbReference>
<comment type="caution">
    <text evidence="2">The sequence shown here is derived from an EMBL/GenBank/DDBJ whole genome shotgun (WGS) entry which is preliminary data.</text>
</comment>
<accession>A0A7X6JBA7</accession>
<dbReference type="SUPFAM" id="SSF53850">
    <property type="entry name" value="Periplasmic binding protein-like II"/>
    <property type="match status" value="1"/>
</dbReference>
<evidence type="ECO:0000313" key="2">
    <source>
        <dbReference type="EMBL" id="NKW10814.1"/>
    </source>
</evidence>
<dbReference type="AlphaFoldDB" id="A0A7X6JBA7"/>
<evidence type="ECO:0000259" key="1">
    <source>
        <dbReference type="Pfam" id="PF00497"/>
    </source>
</evidence>
<organism evidence="2 3">
    <name type="scientific">Brucella tritici</name>
    <dbReference type="NCBI Taxonomy" id="94626"/>
    <lineage>
        <taxon>Bacteria</taxon>
        <taxon>Pseudomonadati</taxon>
        <taxon>Pseudomonadota</taxon>
        <taxon>Alphaproteobacteria</taxon>
        <taxon>Hyphomicrobiales</taxon>
        <taxon>Brucellaceae</taxon>
        <taxon>Brucella/Ochrobactrum group</taxon>
        <taxon>Brucella</taxon>
    </lineage>
</organism>
<gene>
    <name evidence="2" type="ORF">HGG76_21465</name>
</gene>
<feature type="domain" description="Solute-binding protein family 3/N-terminal" evidence="1">
    <location>
        <begin position="5"/>
        <end position="43"/>
    </location>
</feature>
<evidence type="ECO:0000313" key="3">
    <source>
        <dbReference type="Proteomes" id="UP000558475"/>
    </source>
</evidence>
<dbReference type="Pfam" id="PF00497">
    <property type="entry name" value="SBP_bac_3"/>
    <property type="match status" value="1"/>
</dbReference>
<reference evidence="2 3" key="1">
    <citation type="submission" date="2020-04" db="EMBL/GenBank/DDBJ databases">
        <title>Whole genome sequencing of clinical and environmental type strains of Ochrobactrum.</title>
        <authorList>
            <person name="Dharne M."/>
        </authorList>
    </citation>
    <scope>NUCLEOTIDE SEQUENCE [LARGE SCALE GENOMIC DNA]</scope>
    <source>
        <strain evidence="2 3">DSM 13340</strain>
    </source>
</reference>
<dbReference type="InterPro" id="IPR001638">
    <property type="entry name" value="Solute-binding_3/MltF_N"/>
</dbReference>
<protein>
    <submittedName>
        <fullName evidence="2">Transporter substrate-binding domain-containing protein</fullName>
    </submittedName>
</protein>
<dbReference type="EMBL" id="JAAXZB010000002">
    <property type="protein sequence ID" value="NKW10814.1"/>
    <property type="molecule type" value="Genomic_DNA"/>
</dbReference>
<proteinExistence type="predicted"/>
<dbReference type="Proteomes" id="UP000558475">
    <property type="component" value="Unassembled WGS sequence"/>
</dbReference>